<feature type="compositionally biased region" description="Polar residues" evidence="1">
    <location>
        <begin position="71"/>
        <end position="87"/>
    </location>
</feature>
<evidence type="ECO:0000256" key="1">
    <source>
        <dbReference type="SAM" id="MobiDB-lite"/>
    </source>
</evidence>
<dbReference type="AlphaFoldDB" id="A0A6V7UI37"/>
<organism evidence="2 3">
    <name type="scientific">Meloidogyne enterolobii</name>
    <name type="common">Root-knot nematode worm</name>
    <name type="synonym">Meloidogyne mayaguensis</name>
    <dbReference type="NCBI Taxonomy" id="390850"/>
    <lineage>
        <taxon>Eukaryota</taxon>
        <taxon>Metazoa</taxon>
        <taxon>Ecdysozoa</taxon>
        <taxon>Nematoda</taxon>
        <taxon>Chromadorea</taxon>
        <taxon>Rhabditida</taxon>
        <taxon>Tylenchina</taxon>
        <taxon>Tylenchomorpha</taxon>
        <taxon>Tylenchoidea</taxon>
        <taxon>Meloidogynidae</taxon>
        <taxon>Meloidogyninae</taxon>
        <taxon>Meloidogyne</taxon>
    </lineage>
</organism>
<sequence length="705" mass="82106">MSLKKNGQINLNIGEVAAGIKELKAFKNGKGTQKNVEFHNSKRLENSGSQKDKNGLKALRSFDSIKAYLSPSKSQKGLTEGSQNSPKMTGSSMGSPTGSSSNGEPLLQHSDSQNGKSEQERRKIEEINDAFGIFKYYLNAKKNFEIYKDIKKKNEKLPSKHKINYMPEWDQNNTCKTIKGMITESKYGEDEEKTSQLIEYLNKMIATPQIMEASDIKTSIGVIEKNRDNMTQSIYDEAYIKSVLHDIQKETNGPLSKIIEILKDYPPGYFNLSESFITTRNDITKLTSSLKERVEKIEKLFKNNLEGYIKNIVAEYFNFTQCGVEEVKRTILGNRVPECDGDNPKDWVLPTPDEWEVYCKKENCGTEILGEKELRTNLLNKLNGFKNVNFVEVIKEGKDEKWFINTFKYENEPLLKFLKFTKENLELKLEEERSIKGQGIIEGHKVESEKEKKMKARLVEQIEEMLKTENWKDTVEKMLKRRKSLTRMLTFLEIYNEVEDKIEEKEELRKERNKEEYGEEKKAEIGEQKKAEIGKEKKRDEQKVRDHRKIGEKGNKEEFGDEKKVEGTKIDDKTLEELLNEKVQETYGEELPMEDREILNDMLYICIIYRSERKDLRKYMEDIIHKKLLEVKKLLEEPLKKNLETLLNFIEYYNNIVNEFANFINTEVKVSSLIFINTTFLLSMSSIKYVKYTSIYGHPFQVSTV</sequence>
<dbReference type="Proteomes" id="UP000580250">
    <property type="component" value="Unassembled WGS sequence"/>
</dbReference>
<feature type="region of interest" description="Disordered" evidence="1">
    <location>
        <begin position="34"/>
        <end position="56"/>
    </location>
</feature>
<proteinExistence type="predicted"/>
<feature type="compositionally biased region" description="Low complexity" evidence="1">
    <location>
        <begin position="88"/>
        <end position="101"/>
    </location>
</feature>
<comment type="caution">
    <text evidence="2">The sequence shown here is derived from an EMBL/GenBank/DDBJ whole genome shotgun (WGS) entry which is preliminary data.</text>
</comment>
<protein>
    <submittedName>
        <fullName evidence="2">Uncharacterized protein</fullName>
    </submittedName>
</protein>
<feature type="region of interest" description="Disordered" evidence="1">
    <location>
        <begin position="70"/>
        <end position="121"/>
    </location>
</feature>
<accession>A0A6V7UI37</accession>
<feature type="compositionally biased region" description="Basic and acidic residues" evidence="1">
    <location>
        <begin position="36"/>
        <end position="55"/>
    </location>
</feature>
<dbReference type="EMBL" id="CAJEWN010000069">
    <property type="protein sequence ID" value="CAD2158261.1"/>
    <property type="molecule type" value="Genomic_DNA"/>
</dbReference>
<evidence type="ECO:0000313" key="2">
    <source>
        <dbReference type="EMBL" id="CAD2158261.1"/>
    </source>
</evidence>
<name>A0A6V7UI37_MELEN</name>
<reference evidence="2 3" key="1">
    <citation type="submission" date="2020-08" db="EMBL/GenBank/DDBJ databases">
        <authorList>
            <person name="Koutsovoulos G."/>
            <person name="Danchin GJ E."/>
        </authorList>
    </citation>
    <scope>NUCLEOTIDE SEQUENCE [LARGE SCALE GENOMIC DNA]</scope>
</reference>
<dbReference type="OrthoDB" id="5910044at2759"/>
<evidence type="ECO:0000313" key="3">
    <source>
        <dbReference type="Proteomes" id="UP000580250"/>
    </source>
</evidence>
<feature type="region of interest" description="Disordered" evidence="1">
    <location>
        <begin position="505"/>
        <end position="552"/>
    </location>
</feature>
<gene>
    <name evidence="2" type="ORF">MENT_LOCUS13086</name>
</gene>